<evidence type="ECO:0000313" key="7">
    <source>
        <dbReference type="EMBL" id="RVV98217.1"/>
    </source>
</evidence>
<dbReference type="EMBL" id="RQXX01000003">
    <property type="protein sequence ID" value="RVV98217.1"/>
    <property type="molecule type" value="Genomic_DNA"/>
</dbReference>
<evidence type="ECO:0000256" key="5">
    <source>
        <dbReference type="ARBA" id="ARBA00023136"/>
    </source>
</evidence>
<name>A0A438AI02_9RHOB</name>
<keyword evidence="4 6" id="KW-1133">Transmembrane helix</keyword>
<dbReference type="GO" id="GO:0016020">
    <property type="term" value="C:membrane"/>
    <property type="evidence" value="ECO:0007669"/>
    <property type="project" value="UniProtKB-SubCell"/>
</dbReference>
<feature type="transmembrane region" description="Helical" evidence="6">
    <location>
        <begin position="298"/>
        <end position="327"/>
    </location>
</feature>
<dbReference type="GO" id="GO:0055085">
    <property type="term" value="P:transmembrane transport"/>
    <property type="evidence" value="ECO:0007669"/>
    <property type="project" value="TreeGrafter"/>
</dbReference>
<dbReference type="OrthoDB" id="9799225at2"/>
<keyword evidence="5 6" id="KW-0472">Membrane</keyword>
<comment type="caution">
    <text evidence="7">The sequence shown here is derived from an EMBL/GenBank/DDBJ whole genome shotgun (WGS) entry which is preliminary data.</text>
</comment>
<feature type="transmembrane region" description="Helical" evidence="6">
    <location>
        <begin position="52"/>
        <end position="73"/>
    </location>
</feature>
<evidence type="ECO:0000256" key="2">
    <source>
        <dbReference type="ARBA" id="ARBA00009773"/>
    </source>
</evidence>
<feature type="transmembrane region" description="Helical" evidence="6">
    <location>
        <begin position="266"/>
        <end position="286"/>
    </location>
</feature>
<comment type="subcellular location">
    <subcellularLocation>
        <location evidence="1">Membrane</location>
        <topology evidence="1">Multi-pass membrane protein</topology>
    </subcellularLocation>
</comment>
<protein>
    <submittedName>
        <fullName evidence="7">AI-2E family transporter</fullName>
    </submittedName>
</protein>
<comment type="similarity">
    <text evidence="2">Belongs to the autoinducer-2 exporter (AI-2E) (TC 2.A.86) family.</text>
</comment>
<dbReference type="PANTHER" id="PTHR21716">
    <property type="entry name" value="TRANSMEMBRANE PROTEIN"/>
    <property type="match status" value="1"/>
</dbReference>
<evidence type="ECO:0000256" key="4">
    <source>
        <dbReference type="ARBA" id="ARBA00022989"/>
    </source>
</evidence>
<proteinExistence type="inferred from homology"/>
<reference evidence="7 8" key="1">
    <citation type="submission" date="2018-11" db="EMBL/GenBank/DDBJ databases">
        <title>Mesobaculum littorinae gen. nov., sp. nov., isolated from Littorina scabra that represents a novel genus of the order Rhodobacteraceae.</title>
        <authorList>
            <person name="Li F."/>
        </authorList>
    </citation>
    <scope>NUCLEOTIDE SEQUENCE [LARGE SCALE GENOMIC DNA]</scope>
    <source>
        <strain evidence="7 8">M0103</strain>
    </source>
</reference>
<dbReference type="PANTHER" id="PTHR21716:SF16">
    <property type="entry name" value="BLL1467 PROTEIN"/>
    <property type="match status" value="1"/>
</dbReference>
<dbReference type="Proteomes" id="UP000285908">
    <property type="component" value="Unassembled WGS sequence"/>
</dbReference>
<evidence type="ECO:0000256" key="3">
    <source>
        <dbReference type="ARBA" id="ARBA00022692"/>
    </source>
</evidence>
<keyword evidence="3 6" id="KW-0812">Transmembrane</keyword>
<dbReference type="Pfam" id="PF01594">
    <property type="entry name" value="AI-2E_transport"/>
    <property type="match status" value="1"/>
</dbReference>
<feature type="transmembrane region" description="Helical" evidence="6">
    <location>
        <begin position="142"/>
        <end position="164"/>
    </location>
</feature>
<dbReference type="AlphaFoldDB" id="A0A438AI02"/>
<sequence length="363" mass="39358">MELLLWGIFLLAAFAAFYFAQVVLMPIVLALLITLTLTPVVRWLRRRGVPQVVSAIGIVVLISVVFGYGLYIMSGPVSNLMDEVPELGTRLQDKLSTLTSSFEQMQRATEQVEKLADGTDPDMGQQEVRAVVDSQRGLLSRALTSLVGAGTALFIALILTMFLLSNWDMFQLKIVTAMPTLTDKKRALGIVRSIEKQVSRYLAAITVINAGLGVAIGVALWLIGMDYPYLWGLAAFLLNYLPFMGAMAGTVAAGVISLLTFDSVSYALLAPLTYFALTSIEGQIITPTLVGRQLEMNVVAVFVTVIFWTWFWGIPGALMAVPFLLLLKVICDNVAGLKVLGTFLSGAPPVIDKDENEDSSAAV</sequence>
<feature type="transmembrane region" description="Helical" evidence="6">
    <location>
        <begin position="229"/>
        <end position="259"/>
    </location>
</feature>
<dbReference type="InterPro" id="IPR002549">
    <property type="entry name" value="AI-2E-like"/>
</dbReference>
<accession>A0A438AI02</accession>
<organism evidence="7 8">
    <name type="scientific">Mesobaculum littorinae</name>
    <dbReference type="NCBI Taxonomy" id="2486419"/>
    <lineage>
        <taxon>Bacteria</taxon>
        <taxon>Pseudomonadati</taxon>
        <taxon>Pseudomonadota</taxon>
        <taxon>Alphaproteobacteria</taxon>
        <taxon>Rhodobacterales</taxon>
        <taxon>Roseobacteraceae</taxon>
        <taxon>Mesobaculum</taxon>
    </lineage>
</organism>
<keyword evidence="8" id="KW-1185">Reference proteome</keyword>
<evidence type="ECO:0000256" key="1">
    <source>
        <dbReference type="ARBA" id="ARBA00004141"/>
    </source>
</evidence>
<evidence type="ECO:0000256" key="6">
    <source>
        <dbReference type="SAM" id="Phobius"/>
    </source>
</evidence>
<evidence type="ECO:0000313" key="8">
    <source>
        <dbReference type="Proteomes" id="UP000285908"/>
    </source>
</evidence>
<feature type="transmembrane region" description="Helical" evidence="6">
    <location>
        <begin position="201"/>
        <end position="223"/>
    </location>
</feature>
<gene>
    <name evidence="7" type="ORF">EKE94_09770</name>
</gene>